<comment type="subcellular location">
    <subcellularLocation>
        <location evidence="1">Endoplasmic reticulum membrane</location>
        <topology evidence="1">Multi-pass membrane protein</topology>
    </subcellularLocation>
</comment>
<evidence type="ECO:0000313" key="2">
    <source>
        <dbReference type="EnsemblPlants" id="QL03p040340:mrna:CDS:1"/>
    </source>
</evidence>
<dbReference type="EMBL" id="LRBV02000003">
    <property type="status" value="NOT_ANNOTATED_CDS"/>
    <property type="molecule type" value="Genomic_DNA"/>
</dbReference>
<keyword evidence="3" id="KW-1185">Reference proteome</keyword>
<keyword evidence="1" id="KW-0931">ER-Golgi transport</keyword>
<keyword evidence="1" id="KW-1133">Transmembrane helix</keyword>
<dbReference type="InterPro" id="IPR008417">
    <property type="entry name" value="BAP29/BAP31"/>
</dbReference>
<feature type="transmembrane region" description="Helical" evidence="1">
    <location>
        <begin position="31"/>
        <end position="52"/>
    </location>
</feature>
<comment type="similarity">
    <text evidence="1">Belongs to the BCAP29/BCAP31 family.</text>
</comment>
<dbReference type="Gramene" id="QL03p040340:mrna">
    <property type="protein sequence ID" value="QL03p040340:mrna:CDS:1"/>
    <property type="gene ID" value="QL03p040340"/>
</dbReference>
<dbReference type="GO" id="GO:0005789">
    <property type="term" value="C:endoplasmic reticulum membrane"/>
    <property type="evidence" value="ECO:0007669"/>
    <property type="project" value="UniProtKB-SubCell"/>
</dbReference>
<reference evidence="2" key="2">
    <citation type="submission" date="2021-01" db="UniProtKB">
        <authorList>
            <consortium name="EnsemblPlants"/>
        </authorList>
    </citation>
    <scope>IDENTIFICATION</scope>
</reference>
<dbReference type="Proteomes" id="UP000594261">
    <property type="component" value="Chromosome 3"/>
</dbReference>
<keyword evidence="1" id="KW-0812">Transmembrane</keyword>
<dbReference type="InParanoid" id="A0A7N2R1F0"/>
<dbReference type="EnsemblPlants" id="QL03p040340:mrna">
    <property type="protein sequence ID" value="QL03p040340:mrna:CDS:1"/>
    <property type="gene ID" value="QL03p040340"/>
</dbReference>
<keyword evidence="1" id="KW-0256">Endoplasmic reticulum</keyword>
<dbReference type="OMA" id="PHFQVHA"/>
<keyword evidence="1" id="KW-0813">Transport</keyword>
<comment type="caution">
    <text evidence="1">Lacks conserved residue(s) required for the propagation of feature annotation.</text>
</comment>
<dbReference type="GO" id="GO:0006888">
    <property type="term" value="P:endoplasmic reticulum to Golgi vesicle-mediated transport"/>
    <property type="evidence" value="ECO:0007669"/>
    <property type="project" value="UniProtKB-UniRule"/>
</dbReference>
<evidence type="ECO:0000256" key="1">
    <source>
        <dbReference type="RuleBase" id="RU367026"/>
    </source>
</evidence>
<accession>A0A7N2R1F0</accession>
<keyword evidence="1" id="KW-0472">Membrane</keyword>
<proteinExistence type="inferred from homology"/>
<dbReference type="GO" id="GO:0006886">
    <property type="term" value="P:intracellular protein transport"/>
    <property type="evidence" value="ECO:0007669"/>
    <property type="project" value="UniProtKB-UniRule"/>
</dbReference>
<organism evidence="2 3">
    <name type="scientific">Quercus lobata</name>
    <name type="common">Valley oak</name>
    <dbReference type="NCBI Taxonomy" id="97700"/>
    <lineage>
        <taxon>Eukaryota</taxon>
        <taxon>Viridiplantae</taxon>
        <taxon>Streptophyta</taxon>
        <taxon>Embryophyta</taxon>
        <taxon>Tracheophyta</taxon>
        <taxon>Spermatophyta</taxon>
        <taxon>Magnoliopsida</taxon>
        <taxon>eudicotyledons</taxon>
        <taxon>Gunneridae</taxon>
        <taxon>Pentapetalae</taxon>
        <taxon>rosids</taxon>
        <taxon>fabids</taxon>
        <taxon>Fagales</taxon>
        <taxon>Fagaceae</taxon>
        <taxon>Quercus</taxon>
    </lineage>
</organism>
<evidence type="ECO:0000313" key="3">
    <source>
        <dbReference type="Proteomes" id="UP000594261"/>
    </source>
</evidence>
<protein>
    <recommendedName>
        <fullName evidence="1">Endoplasmic reticulum transmembrane protein</fullName>
    </recommendedName>
</protein>
<keyword evidence="1" id="KW-0653">Protein transport</keyword>
<dbReference type="PANTHER" id="PTHR12701:SF18">
    <property type="entry name" value="ENDOPLASMIC RETICULUM TRANSMEMBRANE PROTEIN"/>
    <property type="match status" value="1"/>
</dbReference>
<dbReference type="GO" id="GO:0070973">
    <property type="term" value="P:protein localization to endoplasmic reticulum exit site"/>
    <property type="evidence" value="ECO:0007669"/>
    <property type="project" value="UniProtKB-UniRule"/>
</dbReference>
<comment type="function">
    <text evidence="1">May play a role in anterograde transport of membrane proteins from the endoplasmic reticulum to the Golgi.</text>
</comment>
<reference evidence="2 3" key="1">
    <citation type="journal article" date="2016" name="G3 (Bethesda)">
        <title>First Draft Assembly and Annotation of the Genome of a California Endemic Oak Quercus lobata Nee (Fagaceae).</title>
        <authorList>
            <person name="Sork V.L."/>
            <person name="Fitz-Gibbon S.T."/>
            <person name="Puiu D."/>
            <person name="Crepeau M."/>
            <person name="Gugger P.F."/>
            <person name="Sherman R."/>
            <person name="Stevens K."/>
            <person name="Langley C.H."/>
            <person name="Pellegrini M."/>
            <person name="Salzberg S.L."/>
        </authorList>
    </citation>
    <scope>NUCLEOTIDE SEQUENCE [LARGE SCALE GENOMIC DNA]</scope>
    <source>
        <strain evidence="2 3">cv. SW786</strain>
    </source>
</reference>
<dbReference type="PANTHER" id="PTHR12701">
    <property type="entry name" value="BCR-ASSOCIATED PROTEIN, BAP"/>
    <property type="match status" value="1"/>
</dbReference>
<sequence>MALILTLLFKTPLRKLVIITLDRLKRGRGPIMVKTIAATVLVVLTSTVYSIIKIQNRRGWRRQSDGPAPHFQVHARSFSYG</sequence>
<dbReference type="AlphaFoldDB" id="A0A7N2R1F0"/>
<name>A0A7N2R1F0_QUELO</name>